<dbReference type="InterPro" id="IPR019282">
    <property type="entry name" value="Glycoamylase-like_cons_dom"/>
</dbReference>
<accession>A0A2U2PEU9</accession>
<evidence type="ECO:0000313" key="2">
    <source>
        <dbReference type="EMBL" id="PWG79880.1"/>
    </source>
</evidence>
<sequence length="555" mass="62590">MRSGEVLILISFCFAMMSCGKNKESVSEAYPDFSLQSVQIDNSIYKAGEIHHGVSLLAFIKVKFTAPVNFAESASFISFTDADNNPIAFNVTSENSDSVLIISSQKPLAAISKYSFEVKNNLRSVRGRKLDAGVKAFFVTRIDSVDKFPRISDEALLTLVQQQTFKYFWDLAHPVSGLARERDSSGETVTIGGSGFSVMAVITAISRGFITRDQGLERIGKMVNFLKTKVQTFHGAFPHWINGSTGLVVAFSPKDNGADLVETSFLIQGLLTARQYFNNASQEEATLRNNINNIWREVDWTWFKRNNENVLYWHWSPDYSWEMNLQVRGWNEALITYVLAAASPTFPISKQVYDEGWARNGAIKNTSTYYSNLLPLGEPNGGPLFYAHYSFLGIDPNGLRDFYASYDVQNKAHSFINYKYCIENPRKYYGYSEECWGLTASDDIQGYMTHHPNNDNGVISPTAALSSFPYTPHESMKALKFFYYKLGDKVWGKYGFKDAFSLHEPWFADSFLAINQGPIIVMIENYRSGLLWDLFMSSPEVEIGMKALGFTSSKF</sequence>
<dbReference type="Gene3D" id="1.50.10.140">
    <property type="match status" value="1"/>
</dbReference>
<dbReference type="PROSITE" id="PS51257">
    <property type="entry name" value="PROKAR_LIPOPROTEIN"/>
    <property type="match status" value="1"/>
</dbReference>
<dbReference type="RefSeq" id="WP_109416397.1">
    <property type="nucleotide sequence ID" value="NZ_QEAS01000011.1"/>
</dbReference>
<protein>
    <submittedName>
        <fullName evidence="2">Beta-glucosidase</fullName>
    </submittedName>
</protein>
<evidence type="ECO:0000259" key="1">
    <source>
        <dbReference type="Pfam" id="PF10091"/>
    </source>
</evidence>
<dbReference type="AlphaFoldDB" id="A0A2U2PEU9"/>
<comment type="caution">
    <text evidence="2">The sequence shown here is derived from an EMBL/GenBank/DDBJ whole genome shotgun (WGS) entry which is preliminary data.</text>
</comment>
<evidence type="ECO:0000313" key="3">
    <source>
        <dbReference type="Proteomes" id="UP000245647"/>
    </source>
</evidence>
<keyword evidence="3" id="KW-1185">Reference proteome</keyword>
<feature type="domain" description="Glycoamylase-like" evidence="1">
    <location>
        <begin position="325"/>
        <end position="539"/>
    </location>
</feature>
<proteinExistence type="predicted"/>
<dbReference type="OrthoDB" id="5937621at2"/>
<gene>
    <name evidence="2" type="ORF">DDR33_13835</name>
</gene>
<organism evidence="2 3">
    <name type="scientific">Pararcticibacter amylolyticus</name>
    <dbReference type="NCBI Taxonomy" id="2173175"/>
    <lineage>
        <taxon>Bacteria</taxon>
        <taxon>Pseudomonadati</taxon>
        <taxon>Bacteroidota</taxon>
        <taxon>Sphingobacteriia</taxon>
        <taxon>Sphingobacteriales</taxon>
        <taxon>Sphingobacteriaceae</taxon>
        <taxon>Pararcticibacter</taxon>
    </lineage>
</organism>
<dbReference type="EMBL" id="QEAS01000011">
    <property type="protein sequence ID" value="PWG79880.1"/>
    <property type="molecule type" value="Genomic_DNA"/>
</dbReference>
<reference evidence="2 3" key="1">
    <citation type="submission" date="2018-04" db="EMBL/GenBank/DDBJ databases">
        <title>Pedobacter chongqingensis sp. nov., isolated from a rottenly hemp rope.</title>
        <authorList>
            <person name="Cai Y."/>
        </authorList>
    </citation>
    <scope>NUCLEOTIDE SEQUENCE [LARGE SCALE GENOMIC DNA]</scope>
    <source>
        <strain evidence="2 3">FJ4-8</strain>
    </source>
</reference>
<name>A0A2U2PEU9_9SPHI</name>
<dbReference type="Pfam" id="PF10091">
    <property type="entry name" value="Glycoamylase"/>
    <property type="match status" value="1"/>
</dbReference>
<dbReference type="Proteomes" id="UP000245647">
    <property type="component" value="Unassembled WGS sequence"/>
</dbReference>